<accession>A0A4R4Z6Q2</accession>
<dbReference type="Proteomes" id="UP000295124">
    <property type="component" value="Unassembled WGS sequence"/>
</dbReference>
<dbReference type="PROSITE" id="PS51175">
    <property type="entry name" value="CBM6"/>
    <property type="match status" value="1"/>
</dbReference>
<dbReference type="CDD" id="cd04083">
    <property type="entry name" value="CBM35_Lmo2446-like"/>
    <property type="match status" value="1"/>
</dbReference>
<dbReference type="GO" id="GO:0030246">
    <property type="term" value="F:carbohydrate binding"/>
    <property type="evidence" value="ECO:0007669"/>
    <property type="project" value="InterPro"/>
</dbReference>
<keyword evidence="1" id="KW-0732">Signal</keyword>
<dbReference type="InterPro" id="IPR008979">
    <property type="entry name" value="Galactose-bd-like_sf"/>
</dbReference>
<dbReference type="InterPro" id="IPR005084">
    <property type="entry name" value="CBM6"/>
</dbReference>
<feature type="signal peptide" evidence="1">
    <location>
        <begin position="1"/>
        <end position="28"/>
    </location>
</feature>
<comment type="caution">
    <text evidence="3">The sequence shown here is derived from an EMBL/GenBank/DDBJ whole genome shotgun (WGS) entry which is preliminary data.</text>
</comment>
<feature type="chain" id="PRO_5039245991" evidence="1">
    <location>
        <begin position="29"/>
        <end position="168"/>
    </location>
</feature>
<dbReference type="PANTHER" id="PTHR43863">
    <property type="entry name" value="HYDROLASE, PUTATIVE (AFU_ORTHOLOGUE AFUA_1G03140)-RELATED"/>
    <property type="match status" value="1"/>
</dbReference>
<dbReference type="EMBL" id="SMKX01000097">
    <property type="protein sequence ID" value="TDD53858.1"/>
    <property type="molecule type" value="Genomic_DNA"/>
</dbReference>
<dbReference type="SUPFAM" id="SSF49785">
    <property type="entry name" value="Galactose-binding domain-like"/>
    <property type="match status" value="1"/>
</dbReference>
<dbReference type="Gene3D" id="2.60.120.260">
    <property type="entry name" value="Galactose-binding domain-like"/>
    <property type="match status" value="1"/>
</dbReference>
<evidence type="ECO:0000259" key="2">
    <source>
        <dbReference type="PROSITE" id="PS51175"/>
    </source>
</evidence>
<dbReference type="InterPro" id="IPR051816">
    <property type="entry name" value="Glycosyl_Hydrolase_31"/>
</dbReference>
<proteinExistence type="predicted"/>
<dbReference type="OrthoDB" id="9813184at2"/>
<evidence type="ECO:0000313" key="4">
    <source>
        <dbReference type="Proteomes" id="UP000295124"/>
    </source>
</evidence>
<evidence type="ECO:0000256" key="1">
    <source>
        <dbReference type="SAM" id="SignalP"/>
    </source>
</evidence>
<gene>
    <name evidence="3" type="ORF">E1263_27580</name>
</gene>
<organism evidence="3 4">
    <name type="scientific">Kribbella antibiotica</name>
    <dbReference type="NCBI Taxonomy" id="190195"/>
    <lineage>
        <taxon>Bacteria</taxon>
        <taxon>Bacillati</taxon>
        <taxon>Actinomycetota</taxon>
        <taxon>Actinomycetes</taxon>
        <taxon>Propionibacteriales</taxon>
        <taxon>Kribbellaceae</taxon>
        <taxon>Kribbella</taxon>
    </lineage>
</organism>
<dbReference type="AlphaFoldDB" id="A0A4R4Z6Q2"/>
<dbReference type="RefSeq" id="WP_132172486.1">
    <property type="nucleotide sequence ID" value="NZ_SMKX01000097.1"/>
</dbReference>
<name>A0A4R4Z6Q2_9ACTN</name>
<reference evidence="3 4" key="1">
    <citation type="submission" date="2019-03" db="EMBL/GenBank/DDBJ databases">
        <title>Draft genome sequences of novel Actinobacteria.</title>
        <authorList>
            <person name="Sahin N."/>
            <person name="Ay H."/>
            <person name="Saygin H."/>
        </authorList>
    </citation>
    <scope>NUCLEOTIDE SEQUENCE [LARGE SCALE GENOMIC DNA]</scope>
    <source>
        <strain evidence="3 4">JCM 13523</strain>
    </source>
</reference>
<protein>
    <submittedName>
        <fullName evidence="3">Carbohydrate-binding protein</fullName>
    </submittedName>
</protein>
<sequence length="168" mass="17978">MKLPSRITATSAALVVALSGLTIAQAQAQAEVNGPLTTSTYEAERAGLENGAQVNNNHRGYTGTGFVDNYVQIGTKTKFTVTVPTAGAYKSTLRYSAGPHASATRSLSIYINGVRERSTSLPQTASWDTWTTKTDVLQLVAGTNTIAYRYDVFDVGWINLDNLTIAKA</sequence>
<keyword evidence="4" id="KW-1185">Reference proteome</keyword>
<feature type="domain" description="CBM6" evidence="2">
    <location>
        <begin position="39"/>
        <end position="166"/>
    </location>
</feature>
<evidence type="ECO:0000313" key="3">
    <source>
        <dbReference type="EMBL" id="TDD53858.1"/>
    </source>
</evidence>
<dbReference type="PANTHER" id="PTHR43863:SF2">
    <property type="entry name" value="MALTASE-GLUCOAMYLASE"/>
    <property type="match status" value="1"/>
</dbReference>
<dbReference type="Pfam" id="PF16990">
    <property type="entry name" value="CBM_35"/>
    <property type="match status" value="1"/>
</dbReference>